<evidence type="ECO:0000313" key="2">
    <source>
        <dbReference type="WBParaSite" id="snap_masked-unitig_38405-processed-gene-0.0-mRNA-1"/>
    </source>
</evidence>
<sequence length="170" mass="19962">MREQVLRRQADVQQQVGKFRRTDFRRQVIAEHLAELKRYSRLTKKNVSVPLQRQPKSARIRVDTSKSHSNIDVVRLALQKLALARAAQRPRARRALRAVLERPELCRESGHPGGLVNRFPGMAELLHKINLSRTLETMRRLYPSMYDFYPDTWYLPFQMAEFQTHAAEAR</sequence>
<dbReference type="GO" id="GO:0015631">
    <property type="term" value="F:tubulin binding"/>
    <property type="evidence" value="ECO:0007669"/>
    <property type="project" value="TreeGrafter"/>
</dbReference>
<dbReference type="PANTHER" id="PTHR12241:SF154">
    <property type="entry name" value="TUBULIN POLYGLUTAMYLASE TTLL11"/>
    <property type="match status" value="1"/>
</dbReference>
<dbReference type="GO" id="GO:0070740">
    <property type="term" value="F:tubulin-glutamic acid ligase activity"/>
    <property type="evidence" value="ECO:0007669"/>
    <property type="project" value="TreeGrafter"/>
</dbReference>
<proteinExistence type="predicted"/>
<reference evidence="2" key="1">
    <citation type="submission" date="2016-11" db="UniProtKB">
        <authorList>
            <consortium name="WormBaseParasite"/>
        </authorList>
    </citation>
    <scope>IDENTIFICATION</scope>
</reference>
<dbReference type="WBParaSite" id="snap_masked-unitig_38405-processed-gene-0.0-mRNA-1">
    <property type="protein sequence ID" value="snap_masked-unitig_38405-processed-gene-0.0-mRNA-1"/>
    <property type="gene ID" value="snap_masked-unitig_38405-processed-gene-0.0"/>
</dbReference>
<protein>
    <submittedName>
        <fullName evidence="2">CDT1 domain-containing protein</fullName>
    </submittedName>
</protein>
<organism evidence="1 2">
    <name type="scientific">Macrostomum lignano</name>
    <dbReference type="NCBI Taxonomy" id="282301"/>
    <lineage>
        <taxon>Eukaryota</taxon>
        <taxon>Metazoa</taxon>
        <taxon>Spiralia</taxon>
        <taxon>Lophotrochozoa</taxon>
        <taxon>Platyhelminthes</taxon>
        <taxon>Rhabditophora</taxon>
        <taxon>Macrostomorpha</taxon>
        <taxon>Macrostomida</taxon>
        <taxon>Macrostomidae</taxon>
        <taxon>Macrostomum</taxon>
    </lineage>
</organism>
<evidence type="ECO:0000313" key="1">
    <source>
        <dbReference type="Proteomes" id="UP000095280"/>
    </source>
</evidence>
<dbReference type="GO" id="GO:0000226">
    <property type="term" value="P:microtubule cytoskeleton organization"/>
    <property type="evidence" value="ECO:0007669"/>
    <property type="project" value="TreeGrafter"/>
</dbReference>
<accession>A0A1I8JRT9</accession>
<dbReference type="Proteomes" id="UP000095280">
    <property type="component" value="Unplaced"/>
</dbReference>
<dbReference type="PANTHER" id="PTHR12241">
    <property type="entry name" value="TUBULIN POLYGLUTAMYLASE"/>
    <property type="match status" value="1"/>
</dbReference>
<dbReference type="AlphaFoldDB" id="A0A1I8JRT9"/>
<dbReference type="GO" id="GO:0036064">
    <property type="term" value="C:ciliary basal body"/>
    <property type="evidence" value="ECO:0007669"/>
    <property type="project" value="TreeGrafter"/>
</dbReference>
<keyword evidence="1" id="KW-1185">Reference proteome</keyword>
<name>A0A1I8JRT9_9PLAT</name>